<dbReference type="PANTHER" id="PTHR22576:SF37">
    <property type="entry name" value="MUCOSA-ASSOCIATED LYMPHOID TISSUE LYMPHOMA TRANSLOCATION PROTEIN 1"/>
    <property type="match status" value="1"/>
</dbReference>
<dbReference type="RefSeq" id="WP_190582302.1">
    <property type="nucleotide sequence ID" value="NZ_CAWPQU010000066.1"/>
</dbReference>
<comment type="caution">
    <text evidence="2">The sequence shown here is derived from an EMBL/GenBank/DDBJ whole genome shotgun (WGS) entry which is preliminary data.</text>
</comment>
<dbReference type="Gene3D" id="3.40.50.1460">
    <property type="match status" value="1"/>
</dbReference>
<dbReference type="EMBL" id="JACJQY010000069">
    <property type="protein sequence ID" value="MBD2319865.1"/>
    <property type="molecule type" value="Genomic_DNA"/>
</dbReference>
<organism evidence="2 3">
    <name type="scientific">Phormidium tenue FACHB-1050</name>
    <dbReference type="NCBI Taxonomy" id="2692857"/>
    <lineage>
        <taxon>Bacteria</taxon>
        <taxon>Bacillati</taxon>
        <taxon>Cyanobacteriota</taxon>
        <taxon>Cyanophyceae</taxon>
        <taxon>Oscillatoriophycideae</taxon>
        <taxon>Oscillatoriales</taxon>
        <taxon>Oscillatoriaceae</taxon>
        <taxon>Phormidium</taxon>
    </lineage>
</organism>
<dbReference type="InterPro" id="IPR052039">
    <property type="entry name" value="Caspase-related_regulators"/>
</dbReference>
<evidence type="ECO:0000259" key="1">
    <source>
        <dbReference type="Pfam" id="PF00656"/>
    </source>
</evidence>
<proteinExistence type="predicted"/>
<dbReference type="Proteomes" id="UP000618445">
    <property type="component" value="Unassembled WGS sequence"/>
</dbReference>
<name>A0ABR8CIS9_9CYAN</name>
<protein>
    <submittedName>
        <fullName evidence="2">Caspase family protein</fullName>
    </submittedName>
</protein>
<dbReference type="NCBIfam" id="NF047832">
    <property type="entry name" value="caspase_w_EACC1"/>
    <property type="match status" value="1"/>
</dbReference>
<accession>A0ABR8CIS9</accession>
<evidence type="ECO:0000313" key="3">
    <source>
        <dbReference type="Proteomes" id="UP000618445"/>
    </source>
</evidence>
<sequence length="216" mass="23510">MAKKALLIGVSQYEAGLPPLAAAPKDVAAMLRVLESSELGAFDEVKTLIDPDLTTMQMGIHLLFKNCPKGDLRLLYFSGHGIANDEGKLYLATRITSKDNFEADAVPASFIQERMREHGYQTNHVLILDCCYSGAFAEGWLAKSADINLKPQLEVEGSVVLTSSTSTQKSYEDKEGELSLYTNYIVQGIESGAAESDGDGMISADELHESLIWGSR</sequence>
<reference evidence="2 3" key="1">
    <citation type="journal article" date="2020" name="ISME J.">
        <title>Comparative genomics reveals insights into cyanobacterial evolution and habitat adaptation.</title>
        <authorList>
            <person name="Chen M.Y."/>
            <person name="Teng W.K."/>
            <person name="Zhao L."/>
            <person name="Hu C.X."/>
            <person name="Zhou Y.K."/>
            <person name="Han B.P."/>
            <person name="Song L.R."/>
            <person name="Shu W.S."/>
        </authorList>
    </citation>
    <scope>NUCLEOTIDE SEQUENCE [LARGE SCALE GENOMIC DNA]</scope>
    <source>
        <strain evidence="2 3">FACHB-1050</strain>
    </source>
</reference>
<evidence type="ECO:0000313" key="2">
    <source>
        <dbReference type="EMBL" id="MBD2319865.1"/>
    </source>
</evidence>
<dbReference type="Pfam" id="PF00656">
    <property type="entry name" value="Peptidase_C14"/>
    <property type="match status" value="1"/>
</dbReference>
<feature type="domain" description="Peptidase C14 caspase" evidence="1">
    <location>
        <begin position="3"/>
        <end position="194"/>
    </location>
</feature>
<dbReference type="PANTHER" id="PTHR22576">
    <property type="entry name" value="MUCOSA ASSOCIATED LYMPHOID TISSUE LYMPHOMA TRANSLOCATION PROTEIN 1/PARACASPASE"/>
    <property type="match status" value="1"/>
</dbReference>
<dbReference type="SUPFAM" id="SSF52129">
    <property type="entry name" value="Caspase-like"/>
    <property type="match status" value="1"/>
</dbReference>
<keyword evidence="3" id="KW-1185">Reference proteome</keyword>
<dbReference type="InterPro" id="IPR029030">
    <property type="entry name" value="Caspase-like_dom_sf"/>
</dbReference>
<gene>
    <name evidence="2" type="ORF">H6G05_23880</name>
</gene>
<dbReference type="InterPro" id="IPR011600">
    <property type="entry name" value="Pept_C14_caspase"/>
</dbReference>